<protein>
    <submittedName>
        <fullName evidence="1">Uncharacterized protein</fullName>
    </submittedName>
</protein>
<accession>A0AC61TLF6</accession>
<reference evidence="1" key="1">
    <citation type="submission" date="2021-09" db="EMBL/GenBank/DDBJ databases">
        <title>Comparative genomics of Edwardsiella genus reveals species-based diversity.</title>
        <authorList>
            <person name="Tekedar H.C."/>
            <person name="Kumru S."/>
            <person name="Waldbieser G.C."/>
            <person name="Reichley S.R."/>
            <person name="Lawrence M.L."/>
            <person name="Griffin M.J."/>
        </authorList>
    </citation>
    <scope>NUCLEOTIDE SEQUENCE</scope>
    <source>
        <strain evidence="1">ATCC 15947</strain>
    </source>
</reference>
<dbReference type="Proteomes" id="UP000245918">
    <property type="component" value="Chromosome"/>
</dbReference>
<organism evidence="1 2">
    <name type="scientific">Edwardsiella tarda ATCC 15947 = NBRC 105688</name>
    <dbReference type="NCBI Taxonomy" id="667121"/>
    <lineage>
        <taxon>Bacteria</taxon>
        <taxon>Pseudomonadati</taxon>
        <taxon>Pseudomonadota</taxon>
        <taxon>Gammaproteobacteria</taxon>
        <taxon>Enterobacterales</taxon>
        <taxon>Hafniaceae</taxon>
        <taxon>Edwardsiella</taxon>
    </lineage>
</organism>
<sequence length="243" mass="26637">MNKNFSILGMVFFLWGNITAFTSVLIIFFYQYFALSWQQSIWITVVFYLAPFLACLPCSRAIAWWGYRRMLLLALCGTAVGSLLLALALWRDAFLAALMAMFIVATGVAAMQVVANPYLALLSAPQRRISNLCLASAVNSLGTTLAPLVVALSLRLAPFDAVAREQPISLLWLAIALLSLLLSGAIIWFRLPDVACSQTSLSLGSELRRHRPVLYSVAAIFIYVGVEVALATSLVKYFMVNSG</sequence>
<proteinExistence type="predicted"/>
<gene>
    <name evidence="1" type="ORF">DCL27_07125</name>
</gene>
<dbReference type="EMBL" id="CP084506">
    <property type="protein sequence ID" value="UCQ01524.1"/>
    <property type="molecule type" value="Genomic_DNA"/>
</dbReference>
<keyword evidence="2" id="KW-1185">Reference proteome</keyword>
<name>A0AC61TLF6_EDWTA</name>
<evidence type="ECO:0000313" key="2">
    <source>
        <dbReference type="Proteomes" id="UP000245918"/>
    </source>
</evidence>
<evidence type="ECO:0000313" key="1">
    <source>
        <dbReference type="EMBL" id="UCQ01524.1"/>
    </source>
</evidence>